<reference evidence="1" key="1">
    <citation type="journal article" date="2022" name="bioRxiv">
        <title>Sequencing and chromosome-scale assembly of the giantPleurodeles waltlgenome.</title>
        <authorList>
            <person name="Brown T."/>
            <person name="Elewa A."/>
            <person name="Iarovenko S."/>
            <person name="Subramanian E."/>
            <person name="Araus A.J."/>
            <person name="Petzold A."/>
            <person name="Susuki M."/>
            <person name="Suzuki K.-i.T."/>
            <person name="Hayashi T."/>
            <person name="Toyoda A."/>
            <person name="Oliveira C."/>
            <person name="Osipova E."/>
            <person name="Leigh N.D."/>
            <person name="Simon A."/>
            <person name="Yun M.H."/>
        </authorList>
    </citation>
    <scope>NUCLEOTIDE SEQUENCE</scope>
    <source>
        <strain evidence="1">20211129_DDA</strain>
        <tissue evidence="1">Liver</tissue>
    </source>
</reference>
<evidence type="ECO:0000313" key="2">
    <source>
        <dbReference type="Proteomes" id="UP001066276"/>
    </source>
</evidence>
<sequence length="100" mass="11460">MPEGHRFKFFFSFAQKALFYEAPPEIWLPWARELPAAACLTARRPPLPPPGIAMEMNRRCARCLPLAMWKWKAGVLLRVFPESPLEAVEQSCEGSWPPYA</sequence>
<comment type="caution">
    <text evidence="1">The sequence shown here is derived from an EMBL/GenBank/DDBJ whole genome shotgun (WGS) entry which is preliminary data.</text>
</comment>
<accession>A0AAV7RM64</accession>
<organism evidence="1 2">
    <name type="scientific">Pleurodeles waltl</name>
    <name type="common">Iberian ribbed newt</name>
    <dbReference type="NCBI Taxonomy" id="8319"/>
    <lineage>
        <taxon>Eukaryota</taxon>
        <taxon>Metazoa</taxon>
        <taxon>Chordata</taxon>
        <taxon>Craniata</taxon>
        <taxon>Vertebrata</taxon>
        <taxon>Euteleostomi</taxon>
        <taxon>Amphibia</taxon>
        <taxon>Batrachia</taxon>
        <taxon>Caudata</taxon>
        <taxon>Salamandroidea</taxon>
        <taxon>Salamandridae</taxon>
        <taxon>Pleurodelinae</taxon>
        <taxon>Pleurodeles</taxon>
    </lineage>
</organism>
<protein>
    <submittedName>
        <fullName evidence="1">Uncharacterized protein</fullName>
    </submittedName>
</protein>
<dbReference type="EMBL" id="JANPWB010000009">
    <property type="protein sequence ID" value="KAJ1152083.1"/>
    <property type="molecule type" value="Genomic_DNA"/>
</dbReference>
<evidence type="ECO:0000313" key="1">
    <source>
        <dbReference type="EMBL" id="KAJ1152083.1"/>
    </source>
</evidence>
<proteinExistence type="predicted"/>
<gene>
    <name evidence="1" type="ORF">NDU88_004860</name>
</gene>
<dbReference type="Proteomes" id="UP001066276">
    <property type="component" value="Chromosome 5"/>
</dbReference>
<dbReference type="AlphaFoldDB" id="A0AAV7RM64"/>
<keyword evidence="2" id="KW-1185">Reference proteome</keyword>
<name>A0AAV7RM64_PLEWA</name>